<dbReference type="SUPFAM" id="SSF49599">
    <property type="entry name" value="TRAF domain-like"/>
    <property type="match status" value="2"/>
</dbReference>
<dbReference type="STRING" id="35608.A0A2U1Q584"/>
<evidence type="ECO:0000256" key="4">
    <source>
        <dbReference type="ARBA" id="ARBA00022833"/>
    </source>
</evidence>
<accession>A0A2U1Q584</accession>
<evidence type="ECO:0000313" key="7">
    <source>
        <dbReference type="EMBL" id="PWA93166.1"/>
    </source>
</evidence>
<dbReference type="GO" id="GO:0008270">
    <property type="term" value="F:zinc ion binding"/>
    <property type="evidence" value="ECO:0007669"/>
    <property type="project" value="UniProtKB-KW"/>
</dbReference>
<dbReference type="AlphaFoldDB" id="A0A2U1Q584"/>
<evidence type="ECO:0000256" key="2">
    <source>
        <dbReference type="ARBA" id="ARBA00022723"/>
    </source>
</evidence>
<keyword evidence="4" id="KW-0862">Zinc</keyword>
<feature type="domain" description="Seven-in-absentia protein TRAF-like" evidence="5">
    <location>
        <begin position="330"/>
        <end position="428"/>
    </location>
</feature>
<keyword evidence="3" id="KW-0863">Zinc-finger</keyword>
<protein>
    <submittedName>
        <fullName evidence="7">Uncharacterized protein</fullName>
    </submittedName>
</protein>
<dbReference type="Pfam" id="PF03145">
    <property type="entry name" value="Sina_TRAF"/>
    <property type="match status" value="2"/>
</dbReference>
<dbReference type="GO" id="GO:0006511">
    <property type="term" value="P:ubiquitin-dependent protein catabolic process"/>
    <property type="evidence" value="ECO:0007669"/>
    <property type="project" value="InterPro"/>
</dbReference>
<evidence type="ECO:0000256" key="3">
    <source>
        <dbReference type="ARBA" id="ARBA00022771"/>
    </source>
</evidence>
<evidence type="ECO:0000259" key="5">
    <source>
        <dbReference type="Pfam" id="PF03145"/>
    </source>
</evidence>
<name>A0A2U1Q584_ARTAN</name>
<dbReference type="EMBL" id="PKPP01000406">
    <property type="protein sequence ID" value="PWA93166.1"/>
    <property type="molecule type" value="Genomic_DNA"/>
</dbReference>
<dbReference type="GO" id="GO:0005737">
    <property type="term" value="C:cytoplasm"/>
    <property type="evidence" value="ECO:0007669"/>
    <property type="project" value="InterPro"/>
</dbReference>
<dbReference type="PANTHER" id="PTHR10315">
    <property type="entry name" value="E3 UBIQUITIN PROTEIN LIGASE SIAH"/>
    <property type="match status" value="1"/>
</dbReference>
<dbReference type="InterPro" id="IPR008974">
    <property type="entry name" value="TRAF-like"/>
</dbReference>
<dbReference type="InterPro" id="IPR049548">
    <property type="entry name" value="Sina-like_RING"/>
</dbReference>
<feature type="domain" description="E3 ubiquitin-protein ligase Sina-like RING finger" evidence="6">
    <location>
        <begin position="26"/>
        <end position="61"/>
    </location>
</feature>
<comment type="caution">
    <text evidence="7">The sequence shown here is derived from an EMBL/GenBank/DDBJ whole genome shotgun (WGS) entry which is preliminary data.</text>
</comment>
<evidence type="ECO:0000313" key="8">
    <source>
        <dbReference type="Proteomes" id="UP000245207"/>
    </source>
</evidence>
<proteinExistence type="inferred from homology"/>
<evidence type="ECO:0000259" key="6">
    <source>
        <dbReference type="Pfam" id="PF21362"/>
    </source>
</evidence>
<dbReference type="Pfam" id="PF21362">
    <property type="entry name" value="Sina_RING"/>
    <property type="match status" value="1"/>
</dbReference>
<reference evidence="7 8" key="1">
    <citation type="journal article" date="2018" name="Mol. Plant">
        <title>The genome of Artemisia annua provides insight into the evolution of Asteraceae family and artemisinin biosynthesis.</title>
        <authorList>
            <person name="Shen Q."/>
            <person name="Zhang L."/>
            <person name="Liao Z."/>
            <person name="Wang S."/>
            <person name="Yan T."/>
            <person name="Shi P."/>
            <person name="Liu M."/>
            <person name="Fu X."/>
            <person name="Pan Q."/>
            <person name="Wang Y."/>
            <person name="Lv Z."/>
            <person name="Lu X."/>
            <person name="Zhang F."/>
            <person name="Jiang W."/>
            <person name="Ma Y."/>
            <person name="Chen M."/>
            <person name="Hao X."/>
            <person name="Li L."/>
            <person name="Tang Y."/>
            <person name="Lv G."/>
            <person name="Zhou Y."/>
            <person name="Sun X."/>
            <person name="Brodelius P.E."/>
            <person name="Rose J.K.C."/>
            <person name="Tang K."/>
        </authorList>
    </citation>
    <scope>NUCLEOTIDE SEQUENCE [LARGE SCALE GENOMIC DNA]</scope>
    <source>
        <strain evidence="8">cv. Huhao1</strain>
        <tissue evidence="7">Leaf</tissue>
    </source>
</reference>
<dbReference type="InterPro" id="IPR018121">
    <property type="entry name" value="7-in-absentia-prot_TRAF-dom"/>
</dbReference>
<dbReference type="OrthoDB" id="6677380at2759"/>
<sequence length="464" mass="52987">MAPGGYNSLHDAVEETCKRAYELLKCRVCTTSMSPPIYECPNGHLVCSICKIQVQSLCTECGVNIGDTRCLVMEKVSNLLKGKHPCYDCPYNTSECLVEGNPPQLVKHLNEDHNVDIHYGSEFTFSYVQSHLLNQTENENATGMLQVINCYGRQFCLYFEPCLRGEVPCYIAFVMFMGENSEAQTFKCSLDIGASNNYLTWQGITRSICDNHQNVRDSLDGLVIPPNLFSNGDDHKLKLQVKGRLWVDLMDYTEKFRSEEEAFVVRASHGFVQNPLSISDTLVTSKNPELLSHLKDDRDDIMHYGSWLKRRYVILNACDVENDRWMLTVFNCYGEQFCLHLDAFHLGVNTFYILFLRLVGEDIEAKKFKYSLQVDTENGGVLMWQGVPRSIHENIHPKVCDGLDGVVIPPLLARFLSRANEKELSFQVMLSNTKLTIFLYTRIYRIVPHFLEAMSDDRKWSLGA</sequence>
<organism evidence="7 8">
    <name type="scientific">Artemisia annua</name>
    <name type="common">Sweet wormwood</name>
    <dbReference type="NCBI Taxonomy" id="35608"/>
    <lineage>
        <taxon>Eukaryota</taxon>
        <taxon>Viridiplantae</taxon>
        <taxon>Streptophyta</taxon>
        <taxon>Embryophyta</taxon>
        <taxon>Tracheophyta</taxon>
        <taxon>Spermatophyta</taxon>
        <taxon>Magnoliopsida</taxon>
        <taxon>eudicotyledons</taxon>
        <taxon>Gunneridae</taxon>
        <taxon>Pentapetalae</taxon>
        <taxon>asterids</taxon>
        <taxon>campanulids</taxon>
        <taxon>Asterales</taxon>
        <taxon>Asteraceae</taxon>
        <taxon>Asteroideae</taxon>
        <taxon>Anthemideae</taxon>
        <taxon>Artemisiinae</taxon>
        <taxon>Artemisia</taxon>
    </lineage>
</organism>
<dbReference type="Pfam" id="PF21361">
    <property type="entry name" value="Sina_ZnF"/>
    <property type="match status" value="1"/>
</dbReference>
<comment type="similarity">
    <text evidence="1">Belongs to the SINA (Seven in absentia) family.</text>
</comment>
<feature type="domain" description="Seven-in-absentia protein TRAF-like" evidence="5">
    <location>
        <begin position="149"/>
        <end position="241"/>
    </location>
</feature>
<gene>
    <name evidence="7" type="ORF">CTI12_AA073800</name>
</gene>
<evidence type="ECO:0000256" key="1">
    <source>
        <dbReference type="ARBA" id="ARBA00009119"/>
    </source>
</evidence>
<dbReference type="Gene3D" id="2.60.210.10">
    <property type="entry name" value="Apoptosis, Tumor Necrosis Factor Receptor Associated Protein 2, Chain A"/>
    <property type="match status" value="2"/>
</dbReference>
<keyword evidence="8" id="KW-1185">Reference proteome</keyword>
<dbReference type="GO" id="GO:0061630">
    <property type="term" value="F:ubiquitin protein ligase activity"/>
    <property type="evidence" value="ECO:0007669"/>
    <property type="project" value="TreeGrafter"/>
</dbReference>
<dbReference type="Proteomes" id="UP000245207">
    <property type="component" value="Unassembled WGS sequence"/>
</dbReference>
<dbReference type="InterPro" id="IPR052088">
    <property type="entry name" value="E3_ubiquitin-ligase_SINA"/>
</dbReference>
<keyword evidence="2" id="KW-0479">Metal-binding</keyword>
<dbReference type="PANTHER" id="PTHR10315:SF117">
    <property type="entry name" value="RING-TYPE E3 UBIQUITIN TRANSFERASE"/>
    <property type="match status" value="1"/>
</dbReference>